<organism evidence="2 3">
    <name type="scientific">Trichomonas vaginalis (strain ATCC PRA-98 / G3)</name>
    <dbReference type="NCBI Taxonomy" id="412133"/>
    <lineage>
        <taxon>Eukaryota</taxon>
        <taxon>Metamonada</taxon>
        <taxon>Parabasalia</taxon>
        <taxon>Trichomonadida</taxon>
        <taxon>Trichomonadidae</taxon>
        <taxon>Trichomonas</taxon>
    </lineage>
</organism>
<protein>
    <submittedName>
        <fullName evidence="2">Uncharacterized protein</fullName>
    </submittedName>
</protein>
<evidence type="ECO:0000256" key="1">
    <source>
        <dbReference type="SAM" id="MobiDB-lite"/>
    </source>
</evidence>
<feature type="region of interest" description="Disordered" evidence="1">
    <location>
        <begin position="375"/>
        <end position="433"/>
    </location>
</feature>
<dbReference type="SMR" id="A2E4R9"/>
<dbReference type="KEGG" id="tva:4770343"/>
<feature type="compositionally biased region" description="Low complexity" evidence="1">
    <location>
        <begin position="422"/>
        <end position="431"/>
    </location>
</feature>
<dbReference type="RefSeq" id="XP_001324602.1">
    <property type="nucleotide sequence ID" value="XM_001324567.1"/>
</dbReference>
<proteinExistence type="predicted"/>
<dbReference type="InParanoid" id="A2E4R9"/>
<evidence type="ECO:0000313" key="2">
    <source>
        <dbReference type="EMBL" id="EAY12379.1"/>
    </source>
</evidence>
<feature type="region of interest" description="Disordered" evidence="1">
    <location>
        <begin position="41"/>
        <end position="62"/>
    </location>
</feature>
<gene>
    <name evidence="2" type="ORF">TVAG_246130</name>
</gene>
<reference evidence="2" key="2">
    <citation type="journal article" date="2007" name="Science">
        <title>Draft genome sequence of the sexually transmitted pathogen Trichomonas vaginalis.</title>
        <authorList>
            <person name="Carlton J.M."/>
            <person name="Hirt R.P."/>
            <person name="Silva J.C."/>
            <person name="Delcher A.L."/>
            <person name="Schatz M."/>
            <person name="Zhao Q."/>
            <person name="Wortman J.R."/>
            <person name="Bidwell S.L."/>
            <person name="Alsmark U.C.M."/>
            <person name="Besteiro S."/>
            <person name="Sicheritz-Ponten T."/>
            <person name="Noel C.J."/>
            <person name="Dacks J.B."/>
            <person name="Foster P.G."/>
            <person name="Simillion C."/>
            <person name="Van de Peer Y."/>
            <person name="Miranda-Saavedra D."/>
            <person name="Barton G.J."/>
            <person name="Westrop G.D."/>
            <person name="Mueller S."/>
            <person name="Dessi D."/>
            <person name="Fiori P.L."/>
            <person name="Ren Q."/>
            <person name="Paulsen I."/>
            <person name="Zhang H."/>
            <person name="Bastida-Corcuera F.D."/>
            <person name="Simoes-Barbosa A."/>
            <person name="Brown M.T."/>
            <person name="Hayes R.D."/>
            <person name="Mukherjee M."/>
            <person name="Okumura C.Y."/>
            <person name="Schneider R."/>
            <person name="Smith A.J."/>
            <person name="Vanacova S."/>
            <person name="Villalvazo M."/>
            <person name="Haas B.J."/>
            <person name="Pertea M."/>
            <person name="Feldblyum T.V."/>
            <person name="Utterback T.R."/>
            <person name="Shu C.L."/>
            <person name="Osoegawa K."/>
            <person name="de Jong P.J."/>
            <person name="Hrdy I."/>
            <person name="Horvathova L."/>
            <person name="Zubacova Z."/>
            <person name="Dolezal P."/>
            <person name="Malik S.B."/>
            <person name="Logsdon J.M. Jr."/>
            <person name="Henze K."/>
            <person name="Gupta A."/>
            <person name="Wang C.C."/>
            <person name="Dunne R.L."/>
            <person name="Upcroft J.A."/>
            <person name="Upcroft P."/>
            <person name="White O."/>
            <person name="Salzberg S.L."/>
            <person name="Tang P."/>
            <person name="Chiu C.-H."/>
            <person name="Lee Y.-S."/>
            <person name="Embley T.M."/>
            <person name="Coombs G.H."/>
            <person name="Mottram J.C."/>
            <person name="Tachezy J."/>
            <person name="Fraser-Liggett C.M."/>
            <person name="Johnson P.J."/>
        </authorList>
    </citation>
    <scope>NUCLEOTIDE SEQUENCE [LARGE SCALE GENOMIC DNA]</scope>
    <source>
        <strain evidence="2">G3</strain>
    </source>
</reference>
<feature type="compositionally biased region" description="Acidic residues" evidence="1">
    <location>
        <begin position="412"/>
        <end position="421"/>
    </location>
</feature>
<feature type="region of interest" description="Disordered" evidence="1">
    <location>
        <begin position="320"/>
        <end position="342"/>
    </location>
</feature>
<dbReference type="AlphaFoldDB" id="A2E4R9"/>
<reference evidence="2" key="1">
    <citation type="submission" date="2006-10" db="EMBL/GenBank/DDBJ databases">
        <authorList>
            <person name="Amadeo P."/>
            <person name="Zhao Q."/>
            <person name="Wortman J."/>
            <person name="Fraser-Liggett C."/>
            <person name="Carlton J."/>
        </authorList>
    </citation>
    <scope>NUCLEOTIDE SEQUENCE</scope>
    <source>
        <strain evidence="2">G3</strain>
    </source>
</reference>
<evidence type="ECO:0000313" key="3">
    <source>
        <dbReference type="Proteomes" id="UP000001542"/>
    </source>
</evidence>
<sequence>MIPKSGKPDPLLDDIQDLIANKHTSPDVIDVSEEIQYLESLKEKSSKKSHEKSQLKEKLKETESMNKKLSEILNKYGIDLEGKQSLKPKSIQSVSIIERYCDDDTSTISSEEIKNKVHKSEIKFQTLPDIDIEESNRTTVDTNTQIADLNQLKELHLTTESRVLFSNQGISKDLNNESLSPKKETQIHLTNSIDHSADYSAESSYSQSYSYEYTDNQLQNQDDSSSFSETKNSNRMKYISEKTQQILDQINAQIKKSGCCKENKKCKCQQEMNTSKNTTDKKNVRQFDANKNDQIGNEKNKFVQANNKFSNRYQSMSTSESMLSLSRSDQYSASNQTPSLPLHKNQAITKQHQEEVKVPEEKTYFNQVSKNSISSENVNSSLGDDHSDSGSAHLSNNFNHEIKNNISGKSDSDEEEEESIDTETISDYSDSSDSDFDHFPKKADFQSYLEKNLLIIKECLKGTSQQSTLMEYIKLTQSDYLSKQKYFDKSDACCMIEIAAKHIISSRLRK</sequence>
<feature type="compositionally biased region" description="Polar residues" evidence="1">
    <location>
        <begin position="329"/>
        <end position="339"/>
    </location>
</feature>
<keyword evidence="3" id="KW-1185">Reference proteome</keyword>
<dbReference type="Proteomes" id="UP000001542">
    <property type="component" value="Unassembled WGS sequence"/>
</dbReference>
<accession>A2E4R9</accession>
<dbReference type="EMBL" id="DS113303">
    <property type="protein sequence ID" value="EAY12379.1"/>
    <property type="molecule type" value="Genomic_DNA"/>
</dbReference>
<feature type="compositionally biased region" description="Polar residues" evidence="1">
    <location>
        <begin position="396"/>
        <end position="409"/>
    </location>
</feature>
<dbReference type="VEuPathDB" id="TrichDB:TVAG_246130"/>
<dbReference type="VEuPathDB" id="TrichDB:TVAGG3_0862790"/>
<name>A2E4R9_TRIV3</name>